<feature type="region of interest" description="Disordered" evidence="1">
    <location>
        <begin position="159"/>
        <end position="199"/>
    </location>
</feature>
<comment type="caution">
    <text evidence="2">The sequence shown here is derived from an EMBL/GenBank/DDBJ whole genome shotgun (WGS) entry which is preliminary data.</text>
</comment>
<evidence type="ECO:0000256" key="1">
    <source>
        <dbReference type="SAM" id="MobiDB-lite"/>
    </source>
</evidence>
<gene>
    <name evidence="2" type="ORF">BGZ95_003643</name>
</gene>
<accession>A0AAD4D4G4</accession>
<feature type="compositionally biased region" description="Low complexity" evidence="1">
    <location>
        <begin position="185"/>
        <end position="199"/>
    </location>
</feature>
<reference evidence="2" key="1">
    <citation type="journal article" date="2020" name="Fungal Divers.">
        <title>Resolving the Mortierellaceae phylogeny through synthesis of multi-gene phylogenetics and phylogenomics.</title>
        <authorList>
            <person name="Vandepol N."/>
            <person name="Liber J."/>
            <person name="Desiro A."/>
            <person name="Na H."/>
            <person name="Kennedy M."/>
            <person name="Barry K."/>
            <person name="Grigoriev I.V."/>
            <person name="Miller A.N."/>
            <person name="O'Donnell K."/>
            <person name="Stajich J.E."/>
            <person name="Bonito G."/>
        </authorList>
    </citation>
    <scope>NUCLEOTIDE SEQUENCE</scope>
    <source>
        <strain evidence="2">NRRL 28262</strain>
    </source>
</reference>
<name>A0AAD4D4G4_9FUNG</name>
<protein>
    <submittedName>
        <fullName evidence="2">Uncharacterized protein</fullName>
    </submittedName>
</protein>
<organism evidence="2 3">
    <name type="scientific">Linnemannia exigua</name>
    <dbReference type="NCBI Taxonomy" id="604196"/>
    <lineage>
        <taxon>Eukaryota</taxon>
        <taxon>Fungi</taxon>
        <taxon>Fungi incertae sedis</taxon>
        <taxon>Mucoromycota</taxon>
        <taxon>Mortierellomycotina</taxon>
        <taxon>Mortierellomycetes</taxon>
        <taxon>Mortierellales</taxon>
        <taxon>Mortierellaceae</taxon>
        <taxon>Linnemannia</taxon>
    </lineage>
</organism>
<evidence type="ECO:0000313" key="2">
    <source>
        <dbReference type="EMBL" id="KAG0264197.1"/>
    </source>
</evidence>
<keyword evidence="3" id="KW-1185">Reference proteome</keyword>
<feature type="non-terminal residue" evidence="2">
    <location>
        <position position="199"/>
    </location>
</feature>
<dbReference type="AlphaFoldDB" id="A0AAD4D4G4"/>
<evidence type="ECO:0000313" key="3">
    <source>
        <dbReference type="Proteomes" id="UP001194580"/>
    </source>
</evidence>
<dbReference type="EMBL" id="JAAAIL010001842">
    <property type="protein sequence ID" value="KAG0264197.1"/>
    <property type="molecule type" value="Genomic_DNA"/>
</dbReference>
<dbReference type="Proteomes" id="UP001194580">
    <property type="component" value="Unassembled WGS sequence"/>
</dbReference>
<feature type="compositionally biased region" description="Basic and acidic residues" evidence="1">
    <location>
        <begin position="159"/>
        <end position="173"/>
    </location>
</feature>
<sequence>SDHVVSGASPGKYSSCLGGGLDHTGSSATATSTMAIATATKIVASPQVLAYGTSSNVWDDILEVFQAHAISVRDGNVPVTPARDFALDLIEPKCIDYEPNKVLDVVIIDRPERTGLFRIPASNQLLKWFESDETPEGLSASSYSACSDETTGSQHFKRLDVRTESDIRGEKSRTPLGHFSKQSGATDTTAIGSTTTTAT</sequence>
<proteinExistence type="predicted"/>